<dbReference type="Gene3D" id="2.60.120.560">
    <property type="entry name" value="Exo-inulinase, domain 1"/>
    <property type="match status" value="1"/>
</dbReference>
<dbReference type="InterPro" id="IPR006558">
    <property type="entry name" value="LamG-like"/>
</dbReference>
<evidence type="ECO:0000313" key="5">
    <source>
        <dbReference type="EMBL" id="GIJ05482.1"/>
    </source>
</evidence>
<evidence type="ECO:0000259" key="4">
    <source>
        <dbReference type="SMART" id="SM00560"/>
    </source>
</evidence>
<keyword evidence="1 3" id="KW-0732">Signal</keyword>
<evidence type="ECO:0000313" key="6">
    <source>
        <dbReference type="Proteomes" id="UP000652013"/>
    </source>
</evidence>
<gene>
    <name evidence="5" type="ORF">Sya03_48340</name>
</gene>
<feature type="signal peptide" evidence="3">
    <location>
        <begin position="1"/>
        <end position="29"/>
    </location>
</feature>
<evidence type="ECO:0000256" key="3">
    <source>
        <dbReference type="SAM" id="SignalP"/>
    </source>
</evidence>
<evidence type="ECO:0000256" key="1">
    <source>
        <dbReference type="ARBA" id="ARBA00022729"/>
    </source>
</evidence>
<evidence type="ECO:0000256" key="2">
    <source>
        <dbReference type="ARBA" id="ARBA00023157"/>
    </source>
</evidence>
<proteinExistence type="predicted"/>
<dbReference type="InterPro" id="IPR058094">
    <property type="entry name" value="Ig-like_OmpL47-like"/>
</dbReference>
<sequence length="1071" mass="107131">MQRLALAALPAVGLAATALSLSTSFSAFSGATRNPGNLWSSTTPTLSLARTAFNGPAVTTGTLSGFGPDETVTYRLDGATPLTGSPSAAGPGGSASITSLSIPSAAEGAHTVYALGGSGSQASIAIVVDTTAPTVTAGLSPAANGAGWNNSSPVQVTLTSGDGAGSGVHRVYYTTDGSDPVASGTATTYALPFNLNATTTLRFYAVDHAGNASAVTTRQVRIDTVAPANAVTAATVTGTAVKSGSTVWYRGAGTGSLTLTNAVADAGSGPASSATGALGGTTTGWTHTPSTVTSPAGGPFVSNTFSWAASTTSSPTVTVTGADAAGNTTATGLTFSNDSAAPTGGSVDATGLTGTGTRYRTGTAVSVAFTPGTDAGAGLAASGRQLLRSTGTLSNGVCSAYGSYTLLATDPASPYADTVTDQACHRYQYTVPDLLGNTATYTSGDVKVDSTAPSTPTWAASAFTNTAVTGTTVYYRSTATSGSVTLTGSSTDAASGVASYAYPALGTGWSATAGTLGVTTYAWSSAGPAAPGTRTFTATNNAGLASATSSFTMTADTTAPTGAAVTYTNGYPADLNPAITLTAATDAGAGLDAAAAVLQRQQAPLSAGTCGAYGGWTTIATTPGTTHNDATVTNGYCYRYRYTVADRVGNTATATSINELKVDYHSAVRADAGLSGYWRFGEASYGLDTFTGTTGAAVNSRPADDGTTWTLSSGSAPVITAADRMRRVSANGFDLYNNAAPSSPDYAVEADIHVASNTGTYYPGILGRFNPATSTAYYAQLAQGSGSWQLWKKVNGTSTLITTAGATASMTAGATYTLRLQMTGTQITVWVNGTQVISVTDSSVTGAGYGGMFIWGSGTPTDTDGLHMDNYSLRPRAADGKGTATGDYFFSPTLGVTGALGGADTDTAVRFVNSKSFVTVADNVALDVGDTTTIEFWFKRSTTATTGFETIVDKGTGSFKVALNAGKPTLYKSLGAGAGTSIIGAVTPVTDTNWHHVVFVKAGAGTCVYFLDGFQTASASGSGKTLANTTSPLIVGGSAAEAYAGSVDELAIYSTAMTAATVTQHYRFGVG</sequence>
<accession>A0A8J3YCR8</accession>
<feature type="chain" id="PRO_5039687454" description="LamG-like jellyroll fold domain-containing protein" evidence="3">
    <location>
        <begin position="30"/>
        <end position="1071"/>
    </location>
</feature>
<dbReference type="RefSeq" id="WP_203940691.1">
    <property type="nucleotide sequence ID" value="NZ_BAAAGJ010000005.1"/>
</dbReference>
<dbReference type="CDD" id="cd00110">
    <property type="entry name" value="LamG"/>
    <property type="match status" value="1"/>
</dbReference>
<dbReference type="SUPFAM" id="SSF49899">
    <property type="entry name" value="Concanavalin A-like lectins/glucanases"/>
    <property type="match status" value="1"/>
</dbReference>
<reference evidence="5" key="1">
    <citation type="submission" date="2021-01" db="EMBL/GenBank/DDBJ databases">
        <title>Whole genome shotgun sequence of Spirilliplanes yamanashiensis NBRC 15828.</title>
        <authorList>
            <person name="Komaki H."/>
            <person name="Tamura T."/>
        </authorList>
    </citation>
    <scope>NUCLEOTIDE SEQUENCE</scope>
    <source>
        <strain evidence="5">NBRC 15828</strain>
    </source>
</reference>
<name>A0A8J3YCR8_9ACTN</name>
<dbReference type="Pfam" id="PF13385">
    <property type="entry name" value="Laminin_G_3"/>
    <property type="match status" value="1"/>
</dbReference>
<dbReference type="SMART" id="SM00560">
    <property type="entry name" value="LamGL"/>
    <property type="match status" value="1"/>
</dbReference>
<organism evidence="5 6">
    <name type="scientific">Spirilliplanes yamanashiensis</name>
    <dbReference type="NCBI Taxonomy" id="42233"/>
    <lineage>
        <taxon>Bacteria</taxon>
        <taxon>Bacillati</taxon>
        <taxon>Actinomycetota</taxon>
        <taxon>Actinomycetes</taxon>
        <taxon>Micromonosporales</taxon>
        <taxon>Micromonosporaceae</taxon>
        <taxon>Spirilliplanes</taxon>
    </lineage>
</organism>
<keyword evidence="6" id="KW-1185">Reference proteome</keyword>
<dbReference type="NCBIfam" id="NF047446">
    <property type="entry name" value="barrel_OmpL47"/>
    <property type="match status" value="1"/>
</dbReference>
<dbReference type="InterPro" id="IPR001791">
    <property type="entry name" value="Laminin_G"/>
</dbReference>
<feature type="domain" description="LamG-like jellyroll fold" evidence="4">
    <location>
        <begin position="930"/>
        <end position="1060"/>
    </location>
</feature>
<comment type="caution">
    <text evidence="5">The sequence shown here is derived from an EMBL/GenBank/DDBJ whole genome shotgun (WGS) entry which is preliminary data.</text>
</comment>
<dbReference type="InterPro" id="IPR013320">
    <property type="entry name" value="ConA-like_dom_sf"/>
</dbReference>
<dbReference type="Gene3D" id="3.30.1920.20">
    <property type="match status" value="1"/>
</dbReference>
<dbReference type="Proteomes" id="UP000652013">
    <property type="component" value="Unassembled WGS sequence"/>
</dbReference>
<keyword evidence="2" id="KW-1015">Disulfide bond</keyword>
<dbReference type="InterPro" id="IPR059177">
    <property type="entry name" value="GH29D-like_dom"/>
</dbReference>
<dbReference type="AlphaFoldDB" id="A0A8J3YCR8"/>
<dbReference type="EMBL" id="BOOY01000033">
    <property type="protein sequence ID" value="GIJ05482.1"/>
    <property type="molecule type" value="Genomic_DNA"/>
</dbReference>
<protein>
    <recommendedName>
        <fullName evidence="4">LamG-like jellyroll fold domain-containing protein</fullName>
    </recommendedName>
</protein>
<dbReference type="Gene3D" id="2.60.120.200">
    <property type="match status" value="1"/>
</dbReference>
<dbReference type="Pfam" id="PF13290">
    <property type="entry name" value="CHB_HEX_C_1"/>
    <property type="match status" value="1"/>
</dbReference>